<dbReference type="EMBL" id="JACAZI010000001">
    <property type="protein sequence ID" value="KAF7371890.1"/>
    <property type="molecule type" value="Genomic_DNA"/>
</dbReference>
<sequence length="231" mass="25710">MQINGGTAPGNAYHVPNTTDLDCTGVEGFLIRDRKILLLRPETSTQIMPKVQAQPKSLEGRKDRRMASRARTAVRQECIPQEFRPRTRCSTVAKNVEIPDPHRDQVPSRIWKGDQQASTAAELEETCVTGGRHDKGEEDVTQQAADSIVHRATHHPCRQKEDGRTMHGGAPRSPSAGARRLGSSSLLEFCANRIRICIHTSMPPTLDYTLTRTWLLLNKLSTHPQTHACHA</sequence>
<proteinExistence type="predicted"/>
<accession>A0A8H7DEY7</accession>
<keyword evidence="3" id="KW-1185">Reference proteome</keyword>
<feature type="region of interest" description="Disordered" evidence="1">
    <location>
        <begin position="51"/>
        <end position="73"/>
    </location>
</feature>
<dbReference type="Proteomes" id="UP000620124">
    <property type="component" value="Unassembled WGS sequence"/>
</dbReference>
<dbReference type="AlphaFoldDB" id="A0A8H7DEY7"/>
<gene>
    <name evidence="2" type="ORF">MVEN_00046300</name>
</gene>
<reference evidence="2" key="1">
    <citation type="submission" date="2020-05" db="EMBL/GenBank/DDBJ databases">
        <title>Mycena genomes resolve the evolution of fungal bioluminescence.</title>
        <authorList>
            <person name="Tsai I.J."/>
        </authorList>
    </citation>
    <scope>NUCLEOTIDE SEQUENCE</scope>
    <source>
        <strain evidence="2">CCC161011</strain>
    </source>
</reference>
<evidence type="ECO:0000313" key="2">
    <source>
        <dbReference type="EMBL" id="KAF7371890.1"/>
    </source>
</evidence>
<organism evidence="2 3">
    <name type="scientific">Mycena venus</name>
    <dbReference type="NCBI Taxonomy" id="2733690"/>
    <lineage>
        <taxon>Eukaryota</taxon>
        <taxon>Fungi</taxon>
        <taxon>Dikarya</taxon>
        <taxon>Basidiomycota</taxon>
        <taxon>Agaricomycotina</taxon>
        <taxon>Agaricomycetes</taxon>
        <taxon>Agaricomycetidae</taxon>
        <taxon>Agaricales</taxon>
        <taxon>Marasmiineae</taxon>
        <taxon>Mycenaceae</taxon>
        <taxon>Mycena</taxon>
    </lineage>
</organism>
<evidence type="ECO:0000313" key="3">
    <source>
        <dbReference type="Proteomes" id="UP000620124"/>
    </source>
</evidence>
<protein>
    <submittedName>
        <fullName evidence="2">Uncharacterized protein</fullName>
    </submittedName>
</protein>
<feature type="region of interest" description="Disordered" evidence="1">
    <location>
        <begin position="153"/>
        <end position="179"/>
    </location>
</feature>
<evidence type="ECO:0000256" key="1">
    <source>
        <dbReference type="SAM" id="MobiDB-lite"/>
    </source>
</evidence>
<name>A0A8H7DEY7_9AGAR</name>
<comment type="caution">
    <text evidence="2">The sequence shown here is derived from an EMBL/GenBank/DDBJ whole genome shotgun (WGS) entry which is preliminary data.</text>
</comment>